<dbReference type="KEGG" id="puo:RZN69_07910"/>
<keyword evidence="5" id="KW-1185">Reference proteome</keyword>
<keyword evidence="2" id="KW-0378">Hydrolase</keyword>
<dbReference type="InterPro" id="IPR000917">
    <property type="entry name" value="Sulfatase_N"/>
</dbReference>
<evidence type="ECO:0000313" key="4">
    <source>
        <dbReference type="EMBL" id="WOO43015.1"/>
    </source>
</evidence>
<evidence type="ECO:0000259" key="3">
    <source>
        <dbReference type="Pfam" id="PF00884"/>
    </source>
</evidence>
<protein>
    <submittedName>
        <fullName evidence="4">Sulfatase</fullName>
    </submittedName>
</protein>
<dbReference type="PROSITE" id="PS51318">
    <property type="entry name" value="TAT"/>
    <property type="match status" value="1"/>
</dbReference>
<dbReference type="EMBL" id="CP136920">
    <property type="protein sequence ID" value="WOO43015.1"/>
    <property type="molecule type" value="Genomic_DNA"/>
</dbReference>
<organism evidence="4 5">
    <name type="scientific">Rubellicoccus peritrichatus</name>
    <dbReference type="NCBI Taxonomy" id="3080537"/>
    <lineage>
        <taxon>Bacteria</taxon>
        <taxon>Pseudomonadati</taxon>
        <taxon>Verrucomicrobiota</taxon>
        <taxon>Opitutia</taxon>
        <taxon>Puniceicoccales</taxon>
        <taxon>Cerasicoccaceae</taxon>
        <taxon>Rubellicoccus</taxon>
    </lineage>
</organism>
<reference evidence="4 5" key="1">
    <citation type="submission" date="2023-10" db="EMBL/GenBank/DDBJ databases">
        <title>Rubellicoccus peritrichatus gen. nov., sp. nov., isolated from an algae of coral reef tank.</title>
        <authorList>
            <person name="Luo J."/>
        </authorList>
    </citation>
    <scope>NUCLEOTIDE SEQUENCE [LARGE SCALE GENOMIC DNA]</scope>
    <source>
        <strain evidence="4 5">CR14</strain>
    </source>
</reference>
<gene>
    <name evidence="4" type="ORF">RZN69_07910</name>
</gene>
<accession>A0AAQ3LFS2</accession>
<dbReference type="Pfam" id="PF00884">
    <property type="entry name" value="Sulfatase"/>
    <property type="match status" value="1"/>
</dbReference>
<dbReference type="InterPro" id="IPR050738">
    <property type="entry name" value="Sulfatase"/>
</dbReference>
<comment type="similarity">
    <text evidence="1">Belongs to the sulfatase family.</text>
</comment>
<evidence type="ECO:0000256" key="2">
    <source>
        <dbReference type="ARBA" id="ARBA00022801"/>
    </source>
</evidence>
<sequence>MKTRRAFLRDSMAVSAMAAIGPAFTRGKDKKQPNLLYVFPDQFRREAMGFWQNSEYSGALRTTTDPVFTPTLDKLAQESIVFTQAVSTCPVCSPHRAMLMSGMYPWQNGVVNNCHKSRSDSLRHDIECFTDVLMNAGYETAYIGKTHWERNEPLFDKMGNYVGSTTAPGGNYMNDYDTYIPEGGGRHGNGYWFQCVKDVHKDPRVYSSDSSRVGGKRDGEQYRPKIYSPQLEADVLIDYIGNEQGQRDSAKPFCAVWSPNPPHNPYDAVKDCDEEAYHEHYEGRDDLLNRPNVEVDEKSEALAKKRAPFYFANVTGVDKQLARILEALEASGEADNTIVVFTSDHGEMMGSQGKFGKLVIYEESFCVPFMIRLPDQMENRLEDLMISSVDIMPTVLGLMGLGDRIPDTVEGSDFSRELISDDWSERPKPQSALFLGYNNKSKGVRTERYSFQIGEDRTQLLFDNEKDPYQMNPIALEDIPKAESDFLLQELGKWLKESNDPWYRELKFKETLQYPA</sequence>
<dbReference type="PANTHER" id="PTHR42693">
    <property type="entry name" value="ARYLSULFATASE FAMILY MEMBER"/>
    <property type="match status" value="1"/>
</dbReference>
<evidence type="ECO:0000313" key="5">
    <source>
        <dbReference type="Proteomes" id="UP001304300"/>
    </source>
</evidence>
<dbReference type="Gene3D" id="3.40.720.10">
    <property type="entry name" value="Alkaline Phosphatase, subunit A"/>
    <property type="match status" value="1"/>
</dbReference>
<proteinExistence type="inferred from homology"/>
<dbReference type="AlphaFoldDB" id="A0AAQ3LFS2"/>
<dbReference type="CDD" id="cd16034">
    <property type="entry name" value="sulfatase_like"/>
    <property type="match status" value="1"/>
</dbReference>
<dbReference type="SUPFAM" id="SSF53649">
    <property type="entry name" value="Alkaline phosphatase-like"/>
    <property type="match status" value="1"/>
</dbReference>
<dbReference type="Proteomes" id="UP001304300">
    <property type="component" value="Chromosome"/>
</dbReference>
<dbReference type="GO" id="GO:0004065">
    <property type="term" value="F:arylsulfatase activity"/>
    <property type="evidence" value="ECO:0007669"/>
    <property type="project" value="TreeGrafter"/>
</dbReference>
<feature type="domain" description="Sulfatase N-terminal" evidence="3">
    <location>
        <begin position="33"/>
        <end position="400"/>
    </location>
</feature>
<dbReference type="InterPro" id="IPR017850">
    <property type="entry name" value="Alkaline_phosphatase_core_sf"/>
</dbReference>
<evidence type="ECO:0000256" key="1">
    <source>
        <dbReference type="ARBA" id="ARBA00008779"/>
    </source>
</evidence>
<dbReference type="PANTHER" id="PTHR42693:SF53">
    <property type="entry name" value="ENDO-4-O-SULFATASE"/>
    <property type="match status" value="1"/>
</dbReference>
<name>A0AAQ3LFS2_9BACT</name>
<dbReference type="InterPro" id="IPR006311">
    <property type="entry name" value="TAT_signal"/>
</dbReference>
<dbReference type="RefSeq" id="WP_317835551.1">
    <property type="nucleotide sequence ID" value="NZ_CP136920.1"/>
</dbReference>
<dbReference type="Gene3D" id="3.30.1120.10">
    <property type="match status" value="1"/>
</dbReference>